<dbReference type="InterPro" id="IPR035966">
    <property type="entry name" value="PKF_sf"/>
</dbReference>
<evidence type="ECO:0008006" key="4">
    <source>
        <dbReference type="Google" id="ProtNLM"/>
    </source>
</evidence>
<dbReference type="EMBL" id="BARS01024155">
    <property type="protein sequence ID" value="GAG04564.1"/>
    <property type="molecule type" value="Genomic_DNA"/>
</dbReference>
<keyword evidence="1" id="KW-0963">Cytoplasm</keyword>
<sequence>FLIPEHFPEGQIRFHIVSNLLEGALIKRRVMGRPYGVAVIAEGVGERLDPDDLDVLKDVERDEHGHIRLSEVPLGKVLRYSVRDALAERGIKVTIVEKDLGYELRCAAPNAYDLDYTLDLGAGAVRTLLSGHSGVMITRQGKSIVPIPLNEMIDPKTGRTRLRLVDTTTESHQNAWALQVRMEESDLTDPEMLGAIAETARISPEEAKERYRPLP</sequence>
<dbReference type="GO" id="GO:0005829">
    <property type="term" value="C:cytosol"/>
    <property type="evidence" value="ECO:0007669"/>
    <property type="project" value="TreeGrafter"/>
</dbReference>
<dbReference type="Gene3D" id="3.40.50.460">
    <property type="entry name" value="Phosphofructokinase domain"/>
    <property type="match status" value="1"/>
</dbReference>
<dbReference type="PANTHER" id="PTHR43650">
    <property type="entry name" value="PYROPHOSPHATE--FRUCTOSE 6-PHOSPHATE 1-PHOSPHOTRANSFERASE"/>
    <property type="match status" value="1"/>
</dbReference>
<evidence type="ECO:0000256" key="1">
    <source>
        <dbReference type="ARBA" id="ARBA00022490"/>
    </source>
</evidence>
<feature type="non-terminal residue" evidence="3">
    <location>
        <position position="1"/>
    </location>
</feature>
<gene>
    <name evidence="3" type="ORF">S01H1_38371</name>
</gene>
<organism evidence="3">
    <name type="scientific">marine sediment metagenome</name>
    <dbReference type="NCBI Taxonomy" id="412755"/>
    <lineage>
        <taxon>unclassified sequences</taxon>
        <taxon>metagenomes</taxon>
        <taxon>ecological metagenomes</taxon>
    </lineage>
</organism>
<proteinExistence type="predicted"/>
<protein>
    <recommendedName>
        <fullName evidence="4">6-phosphofructokinase</fullName>
    </recommendedName>
</protein>
<dbReference type="GO" id="GO:0003872">
    <property type="term" value="F:6-phosphofructokinase activity"/>
    <property type="evidence" value="ECO:0007669"/>
    <property type="project" value="InterPro"/>
</dbReference>
<dbReference type="AlphaFoldDB" id="X0UFR1"/>
<keyword evidence="2" id="KW-0324">Glycolysis</keyword>
<evidence type="ECO:0000256" key="2">
    <source>
        <dbReference type="ARBA" id="ARBA00023152"/>
    </source>
</evidence>
<dbReference type="PANTHER" id="PTHR43650:SF1">
    <property type="entry name" value="PYROPHOSPHATE--FRUCTOSE 6-PHOSPHATE 1-PHOSPHOTRANSFERASE SUBUNIT BETA 2"/>
    <property type="match status" value="1"/>
</dbReference>
<evidence type="ECO:0000313" key="3">
    <source>
        <dbReference type="EMBL" id="GAG04564.1"/>
    </source>
</evidence>
<dbReference type="SUPFAM" id="SSF53784">
    <property type="entry name" value="Phosphofructokinase"/>
    <property type="match status" value="1"/>
</dbReference>
<accession>X0UFR1</accession>
<comment type="caution">
    <text evidence="3">The sequence shown here is derived from an EMBL/GenBank/DDBJ whole genome shotgun (WGS) entry which is preliminary data.</text>
</comment>
<name>X0UFR1_9ZZZZ</name>
<dbReference type="GO" id="GO:0009749">
    <property type="term" value="P:response to glucose"/>
    <property type="evidence" value="ECO:0007669"/>
    <property type="project" value="TreeGrafter"/>
</dbReference>
<reference evidence="3" key="1">
    <citation type="journal article" date="2014" name="Front. Microbiol.">
        <title>High frequency of phylogenetically diverse reductive dehalogenase-homologous genes in deep subseafloor sedimentary metagenomes.</title>
        <authorList>
            <person name="Kawai M."/>
            <person name="Futagami T."/>
            <person name="Toyoda A."/>
            <person name="Takaki Y."/>
            <person name="Nishi S."/>
            <person name="Hori S."/>
            <person name="Arai W."/>
            <person name="Tsubouchi T."/>
            <person name="Morono Y."/>
            <person name="Uchiyama I."/>
            <person name="Ito T."/>
            <person name="Fujiyama A."/>
            <person name="Inagaki F."/>
            <person name="Takami H."/>
        </authorList>
    </citation>
    <scope>NUCLEOTIDE SEQUENCE</scope>
    <source>
        <strain evidence="3">Expedition CK06-06</strain>
    </source>
</reference>